<evidence type="ECO:0000313" key="3">
    <source>
        <dbReference type="Proteomes" id="UP000828251"/>
    </source>
</evidence>
<gene>
    <name evidence="2" type="ORF">J1N35_037380</name>
</gene>
<sequence length="112" mass="12343">MEILMKNYSSGSKFATGNMNFIDSEKVYGSIDTPSLTPFDPPLAPSFAPPEATRNKENRTSRTIIIIVVPTVVLLAFVIGSISCGMLYMKKAKLNRFGSTLSDVFMWTNLEA</sequence>
<evidence type="ECO:0000313" key="2">
    <source>
        <dbReference type="EMBL" id="KAH1046596.1"/>
    </source>
</evidence>
<accession>A0A9D3UJK3</accession>
<keyword evidence="3" id="KW-1185">Reference proteome</keyword>
<dbReference type="OrthoDB" id="993408at2759"/>
<evidence type="ECO:0000256" key="1">
    <source>
        <dbReference type="SAM" id="Phobius"/>
    </source>
</evidence>
<dbReference type="AlphaFoldDB" id="A0A9D3UJK3"/>
<comment type="caution">
    <text evidence="2">The sequence shown here is derived from an EMBL/GenBank/DDBJ whole genome shotgun (WGS) entry which is preliminary data.</text>
</comment>
<dbReference type="EMBL" id="JAIQCV010000011">
    <property type="protein sequence ID" value="KAH1046596.1"/>
    <property type="molecule type" value="Genomic_DNA"/>
</dbReference>
<proteinExistence type="predicted"/>
<keyword evidence="1" id="KW-1133">Transmembrane helix</keyword>
<name>A0A9D3UJK3_9ROSI</name>
<reference evidence="2 3" key="1">
    <citation type="journal article" date="2021" name="Plant Biotechnol. J.">
        <title>Multi-omics assisted identification of the key and species-specific regulatory components of drought-tolerant mechanisms in Gossypium stocksii.</title>
        <authorList>
            <person name="Yu D."/>
            <person name="Ke L."/>
            <person name="Zhang D."/>
            <person name="Wu Y."/>
            <person name="Sun Y."/>
            <person name="Mei J."/>
            <person name="Sun J."/>
            <person name="Sun Y."/>
        </authorList>
    </citation>
    <scope>NUCLEOTIDE SEQUENCE [LARGE SCALE GENOMIC DNA]</scope>
    <source>
        <strain evidence="3">cv. E1</strain>
        <tissue evidence="2">Leaf</tissue>
    </source>
</reference>
<organism evidence="2 3">
    <name type="scientific">Gossypium stocksii</name>
    <dbReference type="NCBI Taxonomy" id="47602"/>
    <lineage>
        <taxon>Eukaryota</taxon>
        <taxon>Viridiplantae</taxon>
        <taxon>Streptophyta</taxon>
        <taxon>Embryophyta</taxon>
        <taxon>Tracheophyta</taxon>
        <taxon>Spermatophyta</taxon>
        <taxon>Magnoliopsida</taxon>
        <taxon>eudicotyledons</taxon>
        <taxon>Gunneridae</taxon>
        <taxon>Pentapetalae</taxon>
        <taxon>rosids</taxon>
        <taxon>malvids</taxon>
        <taxon>Malvales</taxon>
        <taxon>Malvaceae</taxon>
        <taxon>Malvoideae</taxon>
        <taxon>Gossypium</taxon>
    </lineage>
</organism>
<evidence type="ECO:0008006" key="4">
    <source>
        <dbReference type="Google" id="ProtNLM"/>
    </source>
</evidence>
<feature type="transmembrane region" description="Helical" evidence="1">
    <location>
        <begin position="64"/>
        <end position="89"/>
    </location>
</feature>
<protein>
    <recommendedName>
        <fullName evidence="4">Malectin-like domain-containing protein</fullName>
    </recommendedName>
</protein>
<keyword evidence="1" id="KW-0472">Membrane</keyword>
<dbReference type="Proteomes" id="UP000828251">
    <property type="component" value="Unassembled WGS sequence"/>
</dbReference>
<keyword evidence="1" id="KW-0812">Transmembrane</keyword>